<reference evidence="1" key="1">
    <citation type="submission" date="2022-11" db="EMBL/GenBank/DDBJ databases">
        <title>Genome Sequence of Boeremia exigua.</title>
        <authorList>
            <person name="Buettner E."/>
        </authorList>
    </citation>
    <scope>NUCLEOTIDE SEQUENCE</scope>
    <source>
        <strain evidence="1">CU02</strain>
    </source>
</reference>
<protein>
    <submittedName>
        <fullName evidence="1">Uncharacterized protein</fullName>
    </submittedName>
</protein>
<evidence type="ECO:0000313" key="1">
    <source>
        <dbReference type="EMBL" id="KAJ8106044.1"/>
    </source>
</evidence>
<comment type="caution">
    <text evidence="1">The sequence shown here is derived from an EMBL/GenBank/DDBJ whole genome shotgun (WGS) entry which is preliminary data.</text>
</comment>
<dbReference type="EMBL" id="JAPHNI010001288">
    <property type="protein sequence ID" value="KAJ8106044.1"/>
    <property type="molecule type" value="Genomic_DNA"/>
</dbReference>
<proteinExistence type="predicted"/>
<name>A0ACC2HSX1_9PLEO</name>
<dbReference type="Proteomes" id="UP001153331">
    <property type="component" value="Unassembled WGS sequence"/>
</dbReference>
<evidence type="ECO:0000313" key="2">
    <source>
        <dbReference type="Proteomes" id="UP001153331"/>
    </source>
</evidence>
<accession>A0ACC2HSX1</accession>
<organism evidence="1 2">
    <name type="scientific">Boeremia exigua</name>
    <dbReference type="NCBI Taxonomy" id="749465"/>
    <lineage>
        <taxon>Eukaryota</taxon>
        <taxon>Fungi</taxon>
        <taxon>Dikarya</taxon>
        <taxon>Ascomycota</taxon>
        <taxon>Pezizomycotina</taxon>
        <taxon>Dothideomycetes</taxon>
        <taxon>Pleosporomycetidae</taxon>
        <taxon>Pleosporales</taxon>
        <taxon>Pleosporineae</taxon>
        <taxon>Didymellaceae</taxon>
        <taxon>Boeremia</taxon>
    </lineage>
</organism>
<sequence>MVGKSRRGAWPATSLVLMVNASGEASSAKRVTVTGIVIGGATQGRRNILETTNLSIRVLLPPVILLDDKLVVGMVEQKGETSCHHPNNDRDAAFGVHVSNPDFVADGMLGYLCMFGKELKPHITPATLSSM</sequence>
<keyword evidence="2" id="KW-1185">Reference proteome</keyword>
<gene>
    <name evidence="1" type="ORF">OPT61_g9801</name>
</gene>